<evidence type="ECO:0000313" key="2">
    <source>
        <dbReference type="EMBL" id="KAK2086046.1"/>
    </source>
</evidence>
<reference evidence="2 3" key="1">
    <citation type="submission" date="2023-05" db="EMBL/GenBank/DDBJ databases">
        <title>B98-5 Cell Line De Novo Hybrid Assembly: An Optical Mapping Approach.</title>
        <authorList>
            <person name="Kananen K."/>
            <person name="Auerbach J.A."/>
            <person name="Kautto E."/>
            <person name="Blachly J.S."/>
        </authorList>
    </citation>
    <scope>NUCLEOTIDE SEQUENCE [LARGE SCALE GENOMIC DNA]</scope>
    <source>
        <strain evidence="2">B95-8</strain>
        <tissue evidence="2">Cell line</tissue>
    </source>
</reference>
<accession>A0ABQ9TN04</accession>
<gene>
    <name evidence="2" type="ORF">P7K49_035471</name>
</gene>
<keyword evidence="3" id="KW-1185">Reference proteome</keyword>
<organism evidence="2 3">
    <name type="scientific">Saguinus oedipus</name>
    <name type="common">Cotton-top tamarin</name>
    <name type="synonym">Oedipomidas oedipus</name>
    <dbReference type="NCBI Taxonomy" id="9490"/>
    <lineage>
        <taxon>Eukaryota</taxon>
        <taxon>Metazoa</taxon>
        <taxon>Chordata</taxon>
        <taxon>Craniata</taxon>
        <taxon>Vertebrata</taxon>
        <taxon>Euteleostomi</taxon>
        <taxon>Mammalia</taxon>
        <taxon>Eutheria</taxon>
        <taxon>Euarchontoglires</taxon>
        <taxon>Primates</taxon>
        <taxon>Haplorrhini</taxon>
        <taxon>Platyrrhini</taxon>
        <taxon>Cebidae</taxon>
        <taxon>Callitrichinae</taxon>
        <taxon>Saguinus</taxon>
    </lineage>
</organism>
<evidence type="ECO:0000256" key="1">
    <source>
        <dbReference type="SAM" id="MobiDB-lite"/>
    </source>
</evidence>
<sequence>ALGSLPVSSPASILHPAALYKSDNMTSHLAETNSGPLKPSGESSLAWHRLLMWDPAPGDSMPPLRLARHGYPPTPTSSQDPV</sequence>
<proteinExistence type="predicted"/>
<feature type="region of interest" description="Disordered" evidence="1">
    <location>
        <begin position="58"/>
        <end position="82"/>
    </location>
</feature>
<name>A0ABQ9TN04_SAGOE</name>
<comment type="caution">
    <text evidence="2">The sequence shown here is derived from an EMBL/GenBank/DDBJ whole genome shotgun (WGS) entry which is preliminary data.</text>
</comment>
<dbReference type="EMBL" id="JASSZA010000020">
    <property type="protein sequence ID" value="KAK2086046.1"/>
    <property type="molecule type" value="Genomic_DNA"/>
</dbReference>
<dbReference type="Proteomes" id="UP001266305">
    <property type="component" value="Unassembled WGS sequence"/>
</dbReference>
<feature type="non-terminal residue" evidence="2">
    <location>
        <position position="1"/>
    </location>
</feature>
<protein>
    <submittedName>
        <fullName evidence="2">Uncharacterized protein</fullName>
    </submittedName>
</protein>
<evidence type="ECO:0000313" key="3">
    <source>
        <dbReference type="Proteomes" id="UP001266305"/>
    </source>
</evidence>